<evidence type="ECO:0000256" key="1">
    <source>
        <dbReference type="ARBA" id="ARBA00004434"/>
    </source>
</evidence>
<dbReference type="EMBL" id="JAPEIS010000008">
    <property type="protein sequence ID" value="KAJ8063655.1"/>
    <property type="molecule type" value="Genomic_DNA"/>
</dbReference>
<proteinExistence type="predicted"/>
<evidence type="ECO:0000256" key="8">
    <source>
        <dbReference type="SAM" id="MobiDB-lite"/>
    </source>
</evidence>
<gene>
    <name evidence="11" type="ORF">OCU04_007518</name>
</gene>
<comment type="caution">
    <text evidence="11">The sequence shown here is derived from an EMBL/GenBank/DDBJ whole genome shotgun (WGS) entry which is preliminary data.</text>
</comment>
<feature type="transmembrane region" description="Helical" evidence="9">
    <location>
        <begin position="208"/>
        <end position="233"/>
    </location>
</feature>
<feature type="domain" description="Letm1 RBD" evidence="10">
    <location>
        <begin position="223"/>
        <end position="394"/>
    </location>
</feature>
<evidence type="ECO:0000256" key="4">
    <source>
        <dbReference type="ARBA" id="ARBA00022989"/>
    </source>
</evidence>
<dbReference type="Proteomes" id="UP001152300">
    <property type="component" value="Unassembled WGS sequence"/>
</dbReference>
<sequence length="394" mass="44569">MDTICGKLKNATPLINLHHSVRFTYSIQQLFSHSKDRIEDIHINNTTNAMNTITMRSMRTSSAILQSTIKSQFQSTTSLSTSLLHPSPQRFSSSQSNSHTGPTFPSPTVPTHTINGPASTLPAPLDLPIREPNQPFFFKYAFTLGKAYAKFYKTGVKNIYYNFIASRSIQTTIDEKYKSSLSSAVKGASLSRSDFLLLMRNRHDVKRVPIFALVFLICAEFTPLVVIAISSVVPWTCRIPKQIDADRRKLEERRAISFRNLTMKTPPVGTAVQDLRRTQLLHISWSLGLSSSMWDYIGGRLPGLPNAILRRKVARRVKYLELDDMLIKSEGGVKQMHEEELRMACVERGIGVMGRDVHMLRMHLNAWLRSREKVGVETLLLTRPAAWPSKPKML</sequence>
<accession>A0A9X0AJ60</accession>
<evidence type="ECO:0000256" key="2">
    <source>
        <dbReference type="ARBA" id="ARBA00022692"/>
    </source>
</evidence>
<dbReference type="PANTHER" id="PTHR14009">
    <property type="entry name" value="LEUCINE ZIPPER-EF-HAND CONTAINING TRANSMEMBRANE PROTEIN"/>
    <property type="match status" value="1"/>
</dbReference>
<keyword evidence="2 9" id="KW-0812">Transmembrane</keyword>
<name>A0A9X0AJ60_9HELO</name>
<keyword evidence="6 9" id="KW-0472">Membrane</keyword>
<evidence type="ECO:0000259" key="10">
    <source>
        <dbReference type="PROSITE" id="PS51758"/>
    </source>
</evidence>
<dbReference type="OrthoDB" id="73691at2759"/>
<comment type="subcellular location">
    <subcellularLocation>
        <location evidence="1">Mitochondrion inner membrane</location>
        <topology evidence="1">Single-pass membrane protein</topology>
    </subcellularLocation>
</comment>
<dbReference type="GO" id="GO:0005743">
    <property type="term" value="C:mitochondrial inner membrane"/>
    <property type="evidence" value="ECO:0007669"/>
    <property type="project" value="UniProtKB-SubCell"/>
</dbReference>
<reference evidence="11" key="1">
    <citation type="submission" date="2022-11" db="EMBL/GenBank/DDBJ databases">
        <title>Genome Resource of Sclerotinia nivalis Strain SnTB1, a Plant Pathogen Isolated from American Ginseng.</title>
        <authorList>
            <person name="Fan S."/>
        </authorList>
    </citation>
    <scope>NUCLEOTIDE SEQUENCE</scope>
    <source>
        <strain evidence="11">SnTB1</strain>
    </source>
</reference>
<dbReference type="PANTHER" id="PTHR14009:SF6">
    <property type="entry name" value="LETM1 RBD DOMAIN-CONTAINING PROTEIN"/>
    <property type="match status" value="1"/>
</dbReference>
<keyword evidence="4 9" id="KW-1133">Transmembrane helix</keyword>
<dbReference type="Pfam" id="PF07766">
    <property type="entry name" value="LETM1_RBD"/>
    <property type="match status" value="1"/>
</dbReference>
<dbReference type="AlphaFoldDB" id="A0A9X0AJ60"/>
<dbReference type="InterPro" id="IPR044202">
    <property type="entry name" value="LETM1/MDM38-like"/>
</dbReference>
<dbReference type="PROSITE" id="PS51758">
    <property type="entry name" value="LETM1_RBD"/>
    <property type="match status" value="1"/>
</dbReference>
<evidence type="ECO:0000256" key="5">
    <source>
        <dbReference type="ARBA" id="ARBA00023128"/>
    </source>
</evidence>
<keyword evidence="5 7" id="KW-0496">Mitochondrion</keyword>
<protein>
    <recommendedName>
        <fullName evidence="10">Letm1 RBD domain-containing protein</fullName>
    </recommendedName>
</protein>
<dbReference type="GO" id="GO:0030003">
    <property type="term" value="P:intracellular monoatomic cation homeostasis"/>
    <property type="evidence" value="ECO:0007669"/>
    <property type="project" value="TreeGrafter"/>
</dbReference>
<evidence type="ECO:0000256" key="6">
    <source>
        <dbReference type="ARBA" id="ARBA00023136"/>
    </source>
</evidence>
<evidence type="ECO:0000256" key="9">
    <source>
        <dbReference type="SAM" id="Phobius"/>
    </source>
</evidence>
<dbReference type="InterPro" id="IPR033122">
    <property type="entry name" value="LETM1-like_RBD"/>
</dbReference>
<feature type="compositionally biased region" description="Low complexity" evidence="8">
    <location>
        <begin position="84"/>
        <end position="98"/>
    </location>
</feature>
<keyword evidence="12" id="KW-1185">Reference proteome</keyword>
<keyword evidence="3" id="KW-0999">Mitochondrion inner membrane</keyword>
<evidence type="ECO:0000256" key="3">
    <source>
        <dbReference type="ARBA" id="ARBA00022792"/>
    </source>
</evidence>
<evidence type="ECO:0000313" key="11">
    <source>
        <dbReference type="EMBL" id="KAJ8063655.1"/>
    </source>
</evidence>
<evidence type="ECO:0000313" key="12">
    <source>
        <dbReference type="Proteomes" id="UP001152300"/>
    </source>
</evidence>
<organism evidence="11 12">
    <name type="scientific">Sclerotinia nivalis</name>
    <dbReference type="NCBI Taxonomy" id="352851"/>
    <lineage>
        <taxon>Eukaryota</taxon>
        <taxon>Fungi</taxon>
        <taxon>Dikarya</taxon>
        <taxon>Ascomycota</taxon>
        <taxon>Pezizomycotina</taxon>
        <taxon>Leotiomycetes</taxon>
        <taxon>Helotiales</taxon>
        <taxon>Sclerotiniaceae</taxon>
        <taxon>Sclerotinia</taxon>
    </lineage>
</organism>
<feature type="region of interest" description="Disordered" evidence="8">
    <location>
        <begin position="84"/>
        <end position="117"/>
    </location>
</feature>
<evidence type="ECO:0000256" key="7">
    <source>
        <dbReference type="PROSITE-ProRule" id="PRU01094"/>
    </source>
</evidence>
<dbReference type="GO" id="GO:0043022">
    <property type="term" value="F:ribosome binding"/>
    <property type="evidence" value="ECO:0007669"/>
    <property type="project" value="InterPro"/>
</dbReference>